<feature type="domain" description="BHLH" evidence="7">
    <location>
        <begin position="16"/>
        <end position="73"/>
    </location>
</feature>
<dbReference type="PROSITE" id="PS51054">
    <property type="entry name" value="ORANGE"/>
    <property type="match status" value="1"/>
</dbReference>
<feature type="compositionally biased region" description="Polar residues" evidence="6">
    <location>
        <begin position="1"/>
        <end position="10"/>
    </location>
</feature>
<accession>A0A1U8Y0M4</accession>
<dbReference type="InterPro" id="IPR003650">
    <property type="entry name" value="Orange_dom"/>
</dbReference>
<dbReference type="EMBL" id="KP902718">
    <property type="protein sequence ID" value="AMB73113.1"/>
    <property type="molecule type" value="mRNA"/>
</dbReference>
<dbReference type="GO" id="GO:0005634">
    <property type="term" value="C:nucleus"/>
    <property type="evidence" value="ECO:0007669"/>
    <property type="project" value="UniProtKB-SubCell"/>
</dbReference>
<evidence type="ECO:0000259" key="8">
    <source>
        <dbReference type="PROSITE" id="PS51054"/>
    </source>
</evidence>
<dbReference type="InterPro" id="IPR036638">
    <property type="entry name" value="HLH_DNA-bd_sf"/>
</dbReference>
<keyword evidence="3" id="KW-0238">DNA-binding</keyword>
<dbReference type="SMART" id="SM00353">
    <property type="entry name" value="HLH"/>
    <property type="match status" value="1"/>
</dbReference>
<dbReference type="AlphaFoldDB" id="A0A1U8Y0M4"/>
<protein>
    <submittedName>
        <fullName evidence="9">Hes B</fullName>
    </submittedName>
</protein>
<evidence type="ECO:0000256" key="3">
    <source>
        <dbReference type="ARBA" id="ARBA00023125"/>
    </source>
</evidence>
<keyword evidence="2" id="KW-0805">Transcription regulation</keyword>
<dbReference type="GO" id="GO:0003677">
    <property type="term" value="F:DNA binding"/>
    <property type="evidence" value="ECO:0007669"/>
    <property type="project" value="UniProtKB-KW"/>
</dbReference>
<name>A0A1U8Y0M4_CREFO</name>
<organism evidence="9">
    <name type="scientific">Crepidula fornicata</name>
    <name type="common">Slipper limpet</name>
    <name type="synonym">Patella fornicata</name>
    <dbReference type="NCBI Taxonomy" id="176853"/>
    <lineage>
        <taxon>Eukaryota</taxon>
        <taxon>Metazoa</taxon>
        <taxon>Spiralia</taxon>
        <taxon>Lophotrochozoa</taxon>
        <taxon>Mollusca</taxon>
        <taxon>Gastropoda</taxon>
        <taxon>Caenogastropoda</taxon>
        <taxon>Littorinimorpha</taxon>
        <taxon>Calyptraeoidea</taxon>
        <taxon>Calyptraeidae</taxon>
        <taxon>Crepidula</taxon>
    </lineage>
</organism>
<evidence type="ECO:0000256" key="6">
    <source>
        <dbReference type="SAM" id="MobiDB-lite"/>
    </source>
</evidence>
<dbReference type="InterPro" id="IPR050370">
    <property type="entry name" value="HES_HEY"/>
</dbReference>
<evidence type="ECO:0000256" key="5">
    <source>
        <dbReference type="ARBA" id="ARBA00023242"/>
    </source>
</evidence>
<dbReference type="FunFam" id="4.10.280.10:FF:000009">
    <property type="entry name" value="Transcription factor HES-1"/>
    <property type="match status" value="1"/>
</dbReference>
<keyword evidence="5" id="KW-0539">Nucleus</keyword>
<dbReference type="Gene3D" id="6.10.250.980">
    <property type="match status" value="1"/>
</dbReference>
<keyword evidence="4" id="KW-0804">Transcription</keyword>
<dbReference type="Gene3D" id="4.10.280.10">
    <property type="entry name" value="Helix-loop-helix DNA-binding domain"/>
    <property type="match status" value="1"/>
</dbReference>
<feature type="region of interest" description="Disordered" evidence="6">
    <location>
        <begin position="335"/>
        <end position="357"/>
    </location>
</feature>
<dbReference type="GO" id="GO:0046983">
    <property type="term" value="F:protein dimerization activity"/>
    <property type="evidence" value="ECO:0007669"/>
    <property type="project" value="InterPro"/>
</dbReference>
<reference evidence="9" key="1">
    <citation type="submission" date="2015-03" db="EMBL/GenBank/DDBJ databases">
        <authorList>
            <person name="Murphy D."/>
        </authorList>
    </citation>
    <scope>NUCLEOTIDE SEQUENCE</scope>
</reference>
<evidence type="ECO:0000313" key="9">
    <source>
        <dbReference type="EMBL" id="AMB73113.1"/>
    </source>
</evidence>
<dbReference type="InterPro" id="IPR011598">
    <property type="entry name" value="bHLH_dom"/>
</dbReference>
<evidence type="ECO:0000256" key="2">
    <source>
        <dbReference type="ARBA" id="ARBA00023015"/>
    </source>
</evidence>
<dbReference type="SUPFAM" id="SSF158457">
    <property type="entry name" value="Orange domain-like"/>
    <property type="match status" value="1"/>
</dbReference>
<evidence type="ECO:0000256" key="4">
    <source>
        <dbReference type="ARBA" id="ARBA00023163"/>
    </source>
</evidence>
<feature type="region of interest" description="Disordered" evidence="6">
    <location>
        <begin position="1"/>
        <end position="27"/>
    </location>
</feature>
<feature type="compositionally biased region" description="Polar residues" evidence="6">
    <location>
        <begin position="335"/>
        <end position="347"/>
    </location>
</feature>
<sequence>MAETMIASSVKSEHSTRKNKKPLMEKRRRARINSCLSQLKSLVLQAIKKDSSQFSKLEKADILELTVKHLRALQRQQAAGAMSQDTTVVSKYRAGFNECAKEVVRYMGSVREVNTDVKERVVGHLANCLQVVNQITPMESLQHQQPMKPLHVQIPQQAMNTASVAPSVIMHTAAAASSQLGYVPVSRSSVSAHQEVSISATPLSALPLQSAAAMTTAPTTVSPAPTRISGAFKIVPSSSGAVALYLGGANSVNVPRSEAVSVDAVPLYSVSLPQNDNATAFVTPPPTSHVTSSHIESQRYQAVSPVKGDYTPIAPASLPVDLRQTHKMSFDSSVYSPLSVGQCSPASLSDEKLWRPW</sequence>
<comment type="subcellular location">
    <subcellularLocation>
        <location evidence="1">Nucleus</location>
    </subcellularLocation>
</comment>
<evidence type="ECO:0000256" key="1">
    <source>
        <dbReference type="ARBA" id="ARBA00004123"/>
    </source>
</evidence>
<dbReference type="PANTHER" id="PTHR10985">
    <property type="entry name" value="BASIC HELIX-LOOP-HELIX TRANSCRIPTION FACTOR, HES-RELATED"/>
    <property type="match status" value="1"/>
</dbReference>
<evidence type="ECO:0000259" key="7">
    <source>
        <dbReference type="PROSITE" id="PS50888"/>
    </source>
</evidence>
<dbReference type="CDD" id="cd11459">
    <property type="entry name" value="bHLH-O_HES1_4"/>
    <property type="match status" value="1"/>
</dbReference>
<dbReference type="SMART" id="SM00511">
    <property type="entry name" value="ORANGE"/>
    <property type="match status" value="1"/>
</dbReference>
<proteinExistence type="evidence at transcript level"/>
<dbReference type="Pfam" id="PF00010">
    <property type="entry name" value="HLH"/>
    <property type="match status" value="1"/>
</dbReference>
<dbReference type="Pfam" id="PF07527">
    <property type="entry name" value="Hairy_orange"/>
    <property type="match status" value="1"/>
</dbReference>
<dbReference type="SUPFAM" id="SSF47459">
    <property type="entry name" value="HLH, helix-loop-helix DNA-binding domain"/>
    <property type="match status" value="1"/>
</dbReference>
<dbReference type="GO" id="GO:0006355">
    <property type="term" value="P:regulation of DNA-templated transcription"/>
    <property type="evidence" value="ECO:0007669"/>
    <property type="project" value="InterPro"/>
</dbReference>
<feature type="domain" description="Orange" evidence="8">
    <location>
        <begin position="92"/>
        <end position="125"/>
    </location>
</feature>
<feature type="compositionally biased region" description="Basic residues" evidence="6">
    <location>
        <begin position="17"/>
        <end position="27"/>
    </location>
</feature>
<dbReference type="PROSITE" id="PS50888">
    <property type="entry name" value="BHLH"/>
    <property type="match status" value="1"/>
</dbReference>